<dbReference type="AlphaFoldDB" id="A0A285NUG7"/>
<feature type="region of interest" description="Disordered" evidence="1">
    <location>
        <begin position="24"/>
        <end position="49"/>
    </location>
</feature>
<dbReference type="RefSeq" id="WP_097008741.1">
    <property type="nucleotide sequence ID" value="NZ_OBEJ01000002.1"/>
</dbReference>
<evidence type="ECO:0000256" key="1">
    <source>
        <dbReference type="SAM" id="MobiDB-lite"/>
    </source>
</evidence>
<evidence type="ECO:0000313" key="4">
    <source>
        <dbReference type="Proteomes" id="UP000219453"/>
    </source>
</evidence>
<evidence type="ECO:0000313" key="3">
    <source>
        <dbReference type="EMBL" id="SNZ12563.1"/>
    </source>
</evidence>
<dbReference type="PANTHER" id="PTHR19328:SF75">
    <property type="entry name" value="ALDOSE SUGAR DEHYDROGENASE YLII"/>
    <property type="match status" value="1"/>
</dbReference>
<dbReference type="InterPro" id="IPR006311">
    <property type="entry name" value="TAT_signal"/>
</dbReference>
<dbReference type="InterPro" id="IPR011042">
    <property type="entry name" value="6-blade_b-propeller_TolB-like"/>
</dbReference>
<dbReference type="OrthoDB" id="6744at2157"/>
<dbReference type="EMBL" id="OBEJ01000002">
    <property type="protein sequence ID" value="SNZ12563.1"/>
    <property type="molecule type" value="Genomic_DNA"/>
</dbReference>
<proteinExistence type="predicted"/>
<protein>
    <submittedName>
        <fullName evidence="3">Glucose/arabinose dehydrogenase, beta-propeller fold</fullName>
    </submittedName>
</protein>
<dbReference type="SUPFAM" id="SSF50952">
    <property type="entry name" value="Soluble quinoprotein glucose dehydrogenase"/>
    <property type="match status" value="1"/>
</dbReference>
<dbReference type="InterPro" id="IPR012938">
    <property type="entry name" value="Glc/Sorbosone_DH"/>
</dbReference>
<dbReference type="Pfam" id="PF07995">
    <property type="entry name" value="GSDH"/>
    <property type="match status" value="1"/>
</dbReference>
<name>A0A285NUG7_NATPI</name>
<organism evidence="3 4">
    <name type="scientific">Natronoarchaeum philippinense</name>
    <dbReference type="NCBI Taxonomy" id="558529"/>
    <lineage>
        <taxon>Archaea</taxon>
        <taxon>Methanobacteriati</taxon>
        <taxon>Methanobacteriota</taxon>
        <taxon>Stenosarchaea group</taxon>
        <taxon>Halobacteria</taxon>
        <taxon>Halobacteriales</taxon>
        <taxon>Natronoarchaeaceae</taxon>
    </lineage>
</organism>
<sequence length="423" mass="44804">MRPRASRRRFLAIGVAAGAVGGAGCAAQQTGGPSDGDGADDGSQNTDAQLPNAVGVEPIVTGLEQPVDAAFAPDADRRYVVERDGVVYVHEADGLRETPFLDLRESIVTGGERGLLGLTLHPEFAQNRRLFVRYSAPVREGTPADYSHTGVLAEFRAAADGRSVEPGSERTILELPQPGPVHNAGDLAFGPEGLLYVPNGTSGGGEAAQNVSDNYLGCLLRIDVDAGGAGAYGVPEDNPLVGRAGREEYYAWGFRNPWRLSFDGDDLYVADVGHNRYEEVNLVEKGGNYGWNVKEGTHCFRAEECPDGTPEDVRGGEPFLDPIVEYPHSGAPVSGAAVIGGAVYRGSAVPELQGVYVFGDFQAQGRLFAATPSDADQWPTGVVEISEGDRLQYLLAFERYEGEVYALGTGRDGGGLFRIAASA</sequence>
<keyword evidence="4" id="KW-1185">Reference proteome</keyword>
<dbReference type="PANTHER" id="PTHR19328">
    <property type="entry name" value="HEDGEHOG-INTERACTING PROTEIN"/>
    <property type="match status" value="1"/>
</dbReference>
<gene>
    <name evidence="3" type="ORF">SAMN06269185_1808</name>
</gene>
<accession>A0A285NUG7</accession>
<dbReference type="InterPro" id="IPR011041">
    <property type="entry name" value="Quinoprot_gluc/sorb_DH_b-prop"/>
</dbReference>
<feature type="domain" description="Glucose/Sorbosone dehydrogenase" evidence="2">
    <location>
        <begin position="63"/>
        <end position="364"/>
    </location>
</feature>
<reference evidence="4" key="1">
    <citation type="submission" date="2017-09" db="EMBL/GenBank/DDBJ databases">
        <authorList>
            <person name="Varghese N."/>
            <person name="Submissions S."/>
        </authorList>
    </citation>
    <scope>NUCLEOTIDE SEQUENCE [LARGE SCALE GENOMIC DNA]</scope>
    <source>
        <strain evidence="4">DSM 27208</strain>
    </source>
</reference>
<dbReference type="PROSITE" id="PS51318">
    <property type="entry name" value="TAT"/>
    <property type="match status" value="1"/>
</dbReference>
<dbReference type="PROSITE" id="PS51257">
    <property type="entry name" value="PROKAR_LIPOPROTEIN"/>
    <property type="match status" value="1"/>
</dbReference>
<dbReference type="Proteomes" id="UP000219453">
    <property type="component" value="Unassembled WGS sequence"/>
</dbReference>
<dbReference type="Gene3D" id="2.120.10.30">
    <property type="entry name" value="TolB, C-terminal domain"/>
    <property type="match status" value="1"/>
</dbReference>
<evidence type="ECO:0000259" key="2">
    <source>
        <dbReference type="Pfam" id="PF07995"/>
    </source>
</evidence>